<gene>
    <name evidence="1" type="ORF">BECKLPF1236A_GA0070988_1004121</name>
    <name evidence="2" type="ORF">BECKLPF1236C_GA0070990_1003823</name>
</gene>
<dbReference type="EMBL" id="CAADFP010000038">
    <property type="protein sequence ID" value="VFK26760.1"/>
    <property type="molecule type" value="Genomic_DNA"/>
</dbReference>
<reference evidence="2" key="1">
    <citation type="submission" date="2019-02" db="EMBL/GenBank/DDBJ databases">
        <authorList>
            <person name="Gruber-Vodicka R. H."/>
            <person name="Seah K. B. B."/>
        </authorList>
    </citation>
    <scope>NUCLEOTIDE SEQUENCE</scope>
    <source>
        <strain evidence="1">BECK_S312</strain>
        <strain evidence="2">BECK_S426</strain>
    </source>
</reference>
<proteinExistence type="predicted"/>
<name>A0A450XBV1_9GAMM</name>
<dbReference type="EMBL" id="CAADFM010000041">
    <property type="protein sequence ID" value="VFK10653.1"/>
    <property type="molecule type" value="Genomic_DNA"/>
</dbReference>
<protein>
    <submittedName>
        <fullName evidence="2">Uncharacterized protein</fullName>
    </submittedName>
</protein>
<dbReference type="AlphaFoldDB" id="A0A450XBV1"/>
<evidence type="ECO:0000313" key="2">
    <source>
        <dbReference type="EMBL" id="VFK26760.1"/>
    </source>
</evidence>
<sequence>MLARSNRIQTGCSLRRRRFFRNFFQNLENRDFQDIAGWILRQNGNMAPFYAALIFIYSPLGFTNEQVLARLCLGPTMHDPALVKRRENLIHL</sequence>
<organism evidence="2">
    <name type="scientific">Candidatus Kentrum sp. LPFa</name>
    <dbReference type="NCBI Taxonomy" id="2126335"/>
    <lineage>
        <taxon>Bacteria</taxon>
        <taxon>Pseudomonadati</taxon>
        <taxon>Pseudomonadota</taxon>
        <taxon>Gammaproteobacteria</taxon>
        <taxon>Candidatus Kentrum</taxon>
    </lineage>
</organism>
<accession>A0A450XBV1</accession>
<evidence type="ECO:0000313" key="1">
    <source>
        <dbReference type="EMBL" id="VFK10653.1"/>
    </source>
</evidence>